<evidence type="ECO:0000256" key="5">
    <source>
        <dbReference type="ARBA" id="ARBA00022691"/>
    </source>
</evidence>
<dbReference type="Proteomes" id="UP001479436">
    <property type="component" value="Unassembled WGS sequence"/>
</dbReference>
<evidence type="ECO:0000313" key="10">
    <source>
        <dbReference type="Proteomes" id="UP001479436"/>
    </source>
</evidence>
<dbReference type="Gene3D" id="3.90.1410.10">
    <property type="entry name" value="set domain protein methyltransferase, domain 1"/>
    <property type="match status" value="1"/>
</dbReference>
<comment type="caution">
    <text evidence="9">The sequence shown here is derived from an EMBL/GenBank/DDBJ whole genome shotgun (WGS) entry which is preliminary data.</text>
</comment>
<dbReference type="InterPro" id="IPR050600">
    <property type="entry name" value="SETD3_SETD6_MTase"/>
</dbReference>
<feature type="domain" description="SET" evidence="8">
    <location>
        <begin position="25"/>
        <end position="248"/>
    </location>
</feature>
<dbReference type="InterPro" id="IPR015353">
    <property type="entry name" value="Rubisco_LSMT_subst-bd"/>
</dbReference>
<evidence type="ECO:0000313" key="9">
    <source>
        <dbReference type="EMBL" id="KAK9764308.1"/>
    </source>
</evidence>
<organism evidence="9 10">
    <name type="scientific">Basidiobolus ranarum</name>
    <dbReference type="NCBI Taxonomy" id="34480"/>
    <lineage>
        <taxon>Eukaryota</taxon>
        <taxon>Fungi</taxon>
        <taxon>Fungi incertae sedis</taxon>
        <taxon>Zoopagomycota</taxon>
        <taxon>Entomophthoromycotina</taxon>
        <taxon>Basidiobolomycetes</taxon>
        <taxon>Basidiobolales</taxon>
        <taxon>Basidiobolaceae</taxon>
        <taxon>Basidiobolus</taxon>
    </lineage>
</organism>
<dbReference type="PIRSF" id="PIRSF011771">
    <property type="entry name" value="RMS1_SET"/>
    <property type="match status" value="1"/>
</dbReference>
<keyword evidence="3" id="KW-0489">Methyltransferase</keyword>
<dbReference type="EMBL" id="JASJQH010000452">
    <property type="protein sequence ID" value="KAK9764308.1"/>
    <property type="molecule type" value="Genomic_DNA"/>
</dbReference>
<dbReference type="PANTHER" id="PTHR13271">
    <property type="entry name" value="UNCHARACTERIZED PUTATIVE METHYLTRANSFERASE"/>
    <property type="match status" value="1"/>
</dbReference>
<proteinExistence type="predicted"/>
<evidence type="ECO:0000256" key="4">
    <source>
        <dbReference type="ARBA" id="ARBA00022679"/>
    </source>
</evidence>
<dbReference type="Pfam" id="PF09273">
    <property type="entry name" value="Rubis-subs-bind"/>
    <property type="match status" value="1"/>
</dbReference>
<dbReference type="SUPFAM" id="SSF82199">
    <property type="entry name" value="SET domain"/>
    <property type="match status" value="1"/>
</dbReference>
<sequence length="430" mass="49038">MKADFEQQNERFINWLKEEGSTISSKIAFKDYSKEGAGRGVYAVEDIKEEEVLFTLPRTVLLSVKNSELSQKISLAELEGWNPLILCMIYESGNANSKWRPYFDILPKEFHTPMFWSEEEQKELTGTGVIDKIGKEQAEECFKETILPIIEKHEELFPKGLDYLSLFHRMGSLIMAYSFIDEAPGESDEESDEDEEEVEGEVTMVPMADMLNHKTGFNNARLFYEEDRLGMCAIKNIQAGEQIYNTYGDLCSADLLRKYGFVDENNPNDIVEISGEYVVNAYCTEEDDKSDRIDALLDNEILDDCFVIEVDGEIPPEMIVTAKLLSMSENDFLKVQKSEKLPKPTLTPEIQKVFLTILKARSELYNGTLEEDQALFNQMKSSSDNVERNLLNSLVVRIGERSILAKAIDILENAFPTDDLDTPPKRQKTN</sequence>
<accession>A0ABR2WS03</accession>
<dbReference type="InterPro" id="IPR001214">
    <property type="entry name" value="SET_dom"/>
</dbReference>
<keyword evidence="6" id="KW-0539">Nucleus</keyword>
<dbReference type="InterPro" id="IPR036464">
    <property type="entry name" value="Rubisco_LSMT_subst-bd_sf"/>
</dbReference>
<evidence type="ECO:0000256" key="6">
    <source>
        <dbReference type="ARBA" id="ARBA00023242"/>
    </source>
</evidence>
<evidence type="ECO:0000256" key="2">
    <source>
        <dbReference type="ARBA" id="ARBA00016973"/>
    </source>
</evidence>
<evidence type="ECO:0000256" key="7">
    <source>
        <dbReference type="ARBA" id="ARBA00030096"/>
    </source>
</evidence>
<comment type="subcellular location">
    <subcellularLocation>
        <location evidence="1">Nucleus</location>
    </subcellularLocation>
</comment>
<dbReference type="Pfam" id="PF00856">
    <property type="entry name" value="SET"/>
    <property type="match status" value="1"/>
</dbReference>
<protein>
    <recommendedName>
        <fullName evidence="2">N-lysine methyltransferase SETD6</fullName>
    </recommendedName>
    <alternativeName>
        <fullName evidence="7">SET domain-containing protein 6</fullName>
    </alternativeName>
</protein>
<dbReference type="CDD" id="cd19178">
    <property type="entry name" value="SET_SETD6"/>
    <property type="match status" value="1"/>
</dbReference>
<keyword evidence="5" id="KW-0949">S-adenosyl-L-methionine</keyword>
<dbReference type="PROSITE" id="PS50280">
    <property type="entry name" value="SET"/>
    <property type="match status" value="1"/>
</dbReference>
<evidence type="ECO:0000256" key="3">
    <source>
        <dbReference type="ARBA" id="ARBA00022603"/>
    </source>
</evidence>
<keyword evidence="10" id="KW-1185">Reference proteome</keyword>
<dbReference type="SUPFAM" id="SSF81822">
    <property type="entry name" value="RuBisCo LSMT C-terminal, substrate-binding domain"/>
    <property type="match status" value="1"/>
</dbReference>
<evidence type="ECO:0000256" key="1">
    <source>
        <dbReference type="ARBA" id="ARBA00004123"/>
    </source>
</evidence>
<dbReference type="PANTHER" id="PTHR13271:SF34">
    <property type="entry name" value="N-LYSINE METHYLTRANSFERASE SETD6"/>
    <property type="match status" value="1"/>
</dbReference>
<evidence type="ECO:0000259" key="8">
    <source>
        <dbReference type="PROSITE" id="PS50280"/>
    </source>
</evidence>
<dbReference type="Gene3D" id="3.90.1420.10">
    <property type="entry name" value="Rubisco LSMT, substrate-binding domain"/>
    <property type="match status" value="1"/>
</dbReference>
<dbReference type="InterPro" id="IPR046341">
    <property type="entry name" value="SET_dom_sf"/>
</dbReference>
<reference evidence="9 10" key="1">
    <citation type="submission" date="2023-04" db="EMBL/GenBank/DDBJ databases">
        <title>Genome of Basidiobolus ranarum AG-B5.</title>
        <authorList>
            <person name="Stajich J.E."/>
            <person name="Carter-House D."/>
            <person name="Gryganskyi A."/>
        </authorList>
    </citation>
    <scope>NUCLEOTIDE SEQUENCE [LARGE SCALE GENOMIC DNA]</scope>
    <source>
        <strain evidence="9 10">AG-B5</strain>
    </source>
</reference>
<keyword evidence="4" id="KW-0808">Transferase</keyword>
<dbReference type="InterPro" id="IPR044430">
    <property type="entry name" value="SETD6_SET"/>
</dbReference>
<name>A0ABR2WS03_9FUNG</name>
<dbReference type="InterPro" id="IPR011383">
    <property type="entry name" value="N-lys_methylase_SETD6"/>
</dbReference>
<gene>
    <name evidence="9" type="primary">RMS1</name>
    <name evidence="9" type="ORF">K7432_008283</name>
</gene>